<dbReference type="RefSeq" id="WP_086571949.1">
    <property type="nucleotide sequence ID" value="NZ_NGFP01000051.1"/>
</dbReference>
<dbReference type="Proteomes" id="UP000194761">
    <property type="component" value="Unassembled WGS sequence"/>
</dbReference>
<keyword evidence="2" id="KW-1185">Reference proteome</keyword>
<dbReference type="EMBL" id="NGFP01000051">
    <property type="protein sequence ID" value="OUC96778.1"/>
    <property type="molecule type" value="Genomic_DNA"/>
</dbReference>
<protein>
    <submittedName>
        <fullName evidence="1">Uncharacterized protein</fullName>
    </submittedName>
</protein>
<evidence type="ECO:0000313" key="1">
    <source>
        <dbReference type="EMBL" id="OUC96778.1"/>
    </source>
</evidence>
<comment type="caution">
    <text evidence="1">The sequence shown here is derived from an EMBL/GenBank/DDBJ whole genome shotgun (WGS) entry which is preliminary data.</text>
</comment>
<proteinExistence type="predicted"/>
<evidence type="ECO:0000313" key="2">
    <source>
        <dbReference type="Proteomes" id="UP000194761"/>
    </source>
</evidence>
<sequence length="69" mass="7439">MTALERLHRVVTRDGSALPEAACSLTTVRHSGRLDPDRAVSVDQADPALLCPVGGCRMRAWPPRTGTEN</sequence>
<gene>
    <name evidence="1" type="ORF">CA984_13770</name>
</gene>
<name>A0A243RP60_9ACTN</name>
<accession>A0A243RP60</accession>
<organism evidence="1 2">
    <name type="scientific">Streptosporangium minutum</name>
    <dbReference type="NCBI Taxonomy" id="569862"/>
    <lineage>
        <taxon>Bacteria</taxon>
        <taxon>Bacillati</taxon>
        <taxon>Actinomycetota</taxon>
        <taxon>Actinomycetes</taxon>
        <taxon>Streptosporangiales</taxon>
        <taxon>Streptosporangiaceae</taxon>
        <taxon>Streptosporangium</taxon>
    </lineage>
</organism>
<reference evidence="1 2" key="1">
    <citation type="submission" date="2017-05" db="EMBL/GenBank/DDBJ databases">
        <title>Biotechnological potential of actinobacteria isolated from South African environments.</title>
        <authorList>
            <person name="Le Roes-Hill M."/>
            <person name="Prins A."/>
            <person name="Durrell K.A."/>
        </authorList>
    </citation>
    <scope>NUCLEOTIDE SEQUENCE [LARGE SCALE GENOMIC DNA]</scope>
    <source>
        <strain evidence="1">M26</strain>
    </source>
</reference>
<dbReference type="AlphaFoldDB" id="A0A243RP60"/>